<dbReference type="OrthoDB" id="2367685at2759"/>
<dbReference type="PROSITE" id="PS50020">
    <property type="entry name" value="WW_DOMAIN_2"/>
    <property type="match status" value="1"/>
</dbReference>
<evidence type="ECO:0000313" key="4">
    <source>
        <dbReference type="Proteomes" id="UP000654370"/>
    </source>
</evidence>
<feature type="domain" description="WW" evidence="2">
    <location>
        <begin position="21"/>
        <end position="55"/>
    </location>
</feature>
<proteinExistence type="predicted"/>
<dbReference type="InterPro" id="IPR001202">
    <property type="entry name" value="WW_dom"/>
</dbReference>
<organism evidence="3 4">
    <name type="scientific">Mortierella isabellina</name>
    <name type="common">Filamentous fungus</name>
    <name type="synonym">Umbelopsis isabellina</name>
    <dbReference type="NCBI Taxonomy" id="91625"/>
    <lineage>
        <taxon>Eukaryota</taxon>
        <taxon>Fungi</taxon>
        <taxon>Fungi incertae sedis</taxon>
        <taxon>Mucoromycota</taxon>
        <taxon>Mucoromycotina</taxon>
        <taxon>Umbelopsidomycetes</taxon>
        <taxon>Umbelopsidales</taxon>
        <taxon>Umbelopsidaceae</taxon>
        <taxon>Umbelopsis</taxon>
    </lineage>
</organism>
<feature type="compositionally biased region" description="Low complexity" evidence="1">
    <location>
        <begin position="105"/>
        <end position="114"/>
    </location>
</feature>
<dbReference type="Gene3D" id="2.20.70.10">
    <property type="match status" value="1"/>
</dbReference>
<gene>
    <name evidence="3" type="ORF">INT43_002870</name>
</gene>
<reference evidence="3" key="1">
    <citation type="submission" date="2020-12" db="EMBL/GenBank/DDBJ databases">
        <title>Metabolic potential, ecology and presence of endohyphal bacteria is reflected in genomic diversity of Mucoromycotina.</title>
        <authorList>
            <person name="Muszewska A."/>
            <person name="Okrasinska A."/>
            <person name="Steczkiewicz K."/>
            <person name="Drgas O."/>
            <person name="Orlowska M."/>
            <person name="Perlinska-Lenart U."/>
            <person name="Aleksandrzak-Piekarczyk T."/>
            <person name="Szatraj K."/>
            <person name="Zielenkiewicz U."/>
            <person name="Pilsyk S."/>
            <person name="Malc E."/>
            <person name="Mieczkowski P."/>
            <person name="Kruszewska J.S."/>
            <person name="Biernat P."/>
            <person name="Pawlowska J."/>
        </authorList>
    </citation>
    <scope>NUCLEOTIDE SEQUENCE</scope>
    <source>
        <strain evidence="3">WA0000067209</strain>
    </source>
</reference>
<dbReference type="CDD" id="cd00201">
    <property type="entry name" value="WW"/>
    <property type="match status" value="1"/>
</dbReference>
<evidence type="ECO:0000313" key="3">
    <source>
        <dbReference type="EMBL" id="KAG2186432.1"/>
    </source>
</evidence>
<dbReference type="Proteomes" id="UP000654370">
    <property type="component" value="Unassembled WGS sequence"/>
</dbReference>
<evidence type="ECO:0000259" key="2">
    <source>
        <dbReference type="PROSITE" id="PS50020"/>
    </source>
</evidence>
<dbReference type="SUPFAM" id="SSF51045">
    <property type="entry name" value="WW domain"/>
    <property type="match status" value="1"/>
</dbReference>
<name>A0A8H7Q5E7_MORIS</name>
<sequence length="241" mass="25541">MQDYKQSPQSSQSSQSLPPPPPLPSGWIAQWDETHNRYFYANTVTGQTQWELPTEPATPGGGEANAYQGAPPQYSQVDPKQSPSSSSDRGLGSFMSSAMGGGRPQNGYGNQYQNGYGNQYQSGYGGGYPNNGGYSNSGNSGFPGGGSMGGMIAGSLMGLVAGRVLGNDHRHQRPGLIGSFMAPALPNGGFMGRKLKIVHNMAIHMATATIRIMDVTVTINIMDIITTTTTIITDGRNPFQK</sequence>
<dbReference type="Pfam" id="PF00397">
    <property type="entry name" value="WW"/>
    <property type="match status" value="1"/>
</dbReference>
<keyword evidence="4" id="KW-1185">Reference proteome</keyword>
<feature type="region of interest" description="Disordered" evidence="1">
    <location>
        <begin position="51"/>
        <end position="114"/>
    </location>
</feature>
<feature type="region of interest" description="Disordered" evidence="1">
    <location>
        <begin position="1"/>
        <end position="28"/>
    </location>
</feature>
<accession>A0A8H7Q5E7</accession>
<feature type="compositionally biased region" description="Low complexity" evidence="1">
    <location>
        <begin position="82"/>
        <end position="97"/>
    </location>
</feature>
<dbReference type="SMART" id="SM00456">
    <property type="entry name" value="WW"/>
    <property type="match status" value="1"/>
</dbReference>
<dbReference type="AlphaFoldDB" id="A0A8H7Q5E7"/>
<evidence type="ECO:0000256" key="1">
    <source>
        <dbReference type="SAM" id="MobiDB-lite"/>
    </source>
</evidence>
<comment type="caution">
    <text evidence="3">The sequence shown here is derived from an EMBL/GenBank/DDBJ whole genome shotgun (WGS) entry which is preliminary data.</text>
</comment>
<feature type="compositionally biased region" description="Low complexity" evidence="1">
    <location>
        <begin position="1"/>
        <end position="16"/>
    </location>
</feature>
<protein>
    <recommendedName>
        <fullName evidence="2">WW domain-containing protein</fullName>
    </recommendedName>
</protein>
<dbReference type="PROSITE" id="PS01159">
    <property type="entry name" value="WW_DOMAIN_1"/>
    <property type="match status" value="1"/>
</dbReference>
<dbReference type="EMBL" id="JAEPQZ010000001">
    <property type="protein sequence ID" value="KAG2186432.1"/>
    <property type="molecule type" value="Genomic_DNA"/>
</dbReference>
<dbReference type="InterPro" id="IPR036020">
    <property type="entry name" value="WW_dom_sf"/>
</dbReference>